<organism evidence="3 4">
    <name type="scientific">Streptomyces litchfieldiae</name>
    <dbReference type="NCBI Taxonomy" id="3075543"/>
    <lineage>
        <taxon>Bacteria</taxon>
        <taxon>Bacillati</taxon>
        <taxon>Actinomycetota</taxon>
        <taxon>Actinomycetes</taxon>
        <taxon>Kitasatosporales</taxon>
        <taxon>Streptomycetaceae</taxon>
        <taxon>Streptomyces</taxon>
    </lineage>
</organism>
<dbReference type="EC" id="2.1.1.-" evidence="3"/>
<evidence type="ECO:0000256" key="1">
    <source>
        <dbReference type="ARBA" id="ARBA00022603"/>
    </source>
</evidence>
<dbReference type="Proteomes" id="UP001183246">
    <property type="component" value="Unassembled WGS sequence"/>
</dbReference>
<dbReference type="PANTHER" id="PTHR43619:SF2">
    <property type="entry name" value="S-ADENOSYL-L-METHIONINE-DEPENDENT METHYLTRANSFERASES SUPERFAMILY PROTEIN"/>
    <property type="match status" value="1"/>
</dbReference>
<evidence type="ECO:0000256" key="2">
    <source>
        <dbReference type="ARBA" id="ARBA00022679"/>
    </source>
</evidence>
<dbReference type="InterPro" id="IPR029063">
    <property type="entry name" value="SAM-dependent_MTases_sf"/>
</dbReference>
<dbReference type="InterPro" id="IPR007213">
    <property type="entry name" value="Ppm1/Ppm2/Tcmp"/>
</dbReference>
<dbReference type="Gene3D" id="3.40.50.150">
    <property type="entry name" value="Vaccinia Virus protein VP39"/>
    <property type="match status" value="1"/>
</dbReference>
<dbReference type="GO" id="GO:0008168">
    <property type="term" value="F:methyltransferase activity"/>
    <property type="evidence" value="ECO:0007669"/>
    <property type="project" value="UniProtKB-KW"/>
</dbReference>
<proteinExistence type="predicted"/>
<dbReference type="PIRSF" id="PIRSF028177">
    <property type="entry name" value="Polyketide_synth_Omtfrase_TcmP"/>
    <property type="match status" value="1"/>
</dbReference>
<evidence type="ECO:0000313" key="3">
    <source>
        <dbReference type="EMBL" id="MDT0343457.1"/>
    </source>
</evidence>
<protein>
    <submittedName>
        <fullName evidence="3">Class I SAM-dependent methyltransferase</fullName>
        <ecNumber evidence="3">2.1.1.-</ecNumber>
    </submittedName>
</protein>
<evidence type="ECO:0000313" key="4">
    <source>
        <dbReference type="Proteomes" id="UP001183246"/>
    </source>
</evidence>
<keyword evidence="2 3" id="KW-0808">Transferase</keyword>
<dbReference type="PANTHER" id="PTHR43619">
    <property type="entry name" value="S-ADENOSYL-L-METHIONINE-DEPENDENT METHYLTRANSFERASE YKTD-RELATED"/>
    <property type="match status" value="1"/>
</dbReference>
<dbReference type="GO" id="GO:0032259">
    <property type="term" value="P:methylation"/>
    <property type="evidence" value="ECO:0007669"/>
    <property type="project" value="UniProtKB-KW"/>
</dbReference>
<name>A0ABU2MPB0_9ACTN</name>
<dbReference type="SUPFAM" id="SSF53335">
    <property type="entry name" value="S-adenosyl-L-methionine-dependent methyltransferases"/>
    <property type="match status" value="1"/>
</dbReference>
<reference evidence="4" key="1">
    <citation type="submission" date="2023-07" db="EMBL/GenBank/DDBJ databases">
        <title>30 novel species of actinomycetes from the DSMZ collection.</title>
        <authorList>
            <person name="Nouioui I."/>
        </authorList>
    </citation>
    <scope>NUCLEOTIDE SEQUENCE [LARGE SCALE GENOMIC DNA]</scope>
    <source>
        <strain evidence="4">DSM 44938</strain>
    </source>
</reference>
<keyword evidence="4" id="KW-1185">Reference proteome</keyword>
<accession>A0ABU2MPB0</accession>
<sequence>MDVEKVPLDKKHHILVPGPRARAEDNQSRRPILGDSTAEAVVATLSYDAKSKYTKGDRVGVAIRAKQLDGWIREFLGRNPEATVLDLGCGLDGRARRIAPGPGVRWYDLDLPEVIAIRERIPALAPVNGAHSVIAASVSDPGWLDDIPRDRPVFVAAEGLLMTLTEEEVRDLFVRLVTHFPGGELGFNAFNPLALRLQRSHPAVRALGVTFQWGVDEPTDLEAWHPRLSFVAELAPVESPDIDRMGPTERLISRLMRRSRRLLRLDRLVRLRF</sequence>
<dbReference type="Pfam" id="PF04072">
    <property type="entry name" value="LCM"/>
    <property type="match status" value="1"/>
</dbReference>
<comment type="caution">
    <text evidence="3">The sequence shown here is derived from an EMBL/GenBank/DDBJ whole genome shotgun (WGS) entry which is preliminary data.</text>
</comment>
<gene>
    <name evidence="3" type="ORF">RM590_12655</name>
</gene>
<dbReference type="EMBL" id="JAVREL010000006">
    <property type="protein sequence ID" value="MDT0343457.1"/>
    <property type="molecule type" value="Genomic_DNA"/>
</dbReference>
<keyword evidence="1 3" id="KW-0489">Methyltransferase</keyword>
<dbReference type="RefSeq" id="WP_311704596.1">
    <property type="nucleotide sequence ID" value="NZ_JAVREL010000006.1"/>
</dbReference>
<dbReference type="InterPro" id="IPR016874">
    <property type="entry name" value="TcmP-like"/>
</dbReference>